<protein>
    <submittedName>
        <fullName evidence="1">Ester cyclase</fullName>
    </submittedName>
</protein>
<dbReference type="SUPFAM" id="SSF54427">
    <property type="entry name" value="NTF2-like"/>
    <property type="match status" value="1"/>
</dbReference>
<dbReference type="InterPro" id="IPR009959">
    <property type="entry name" value="Cyclase_SnoaL-like"/>
</dbReference>
<dbReference type="PANTHER" id="PTHR38436:SF1">
    <property type="entry name" value="ESTER CYCLASE"/>
    <property type="match status" value="1"/>
</dbReference>
<organism evidence="1 2">
    <name type="scientific">Streptomyces katrae</name>
    <dbReference type="NCBI Taxonomy" id="68223"/>
    <lineage>
        <taxon>Bacteria</taxon>
        <taxon>Bacillati</taxon>
        <taxon>Actinomycetota</taxon>
        <taxon>Actinomycetes</taxon>
        <taxon>Kitasatosporales</taxon>
        <taxon>Streptomycetaceae</taxon>
        <taxon>Streptomyces</taxon>
    </lineage>
</organism>
<dbReference type="Pfam" id="PF07366">
    <property type="entry name" value="SnoaL"/>
    <property type="match status" value="1"/>
</dbReference>
<gene>
    <name evidence="1" type="ORF">QEZ40_002089</name>
</gene>
<proteinExistence type="predicted"/>
<evidence type="ECO:0000313" key="1">
    <source>
        <dbReference type="EMBL" id="MDK9497430.1"/>
    </source>
</evidence>
<comment type="caution">
    <text evidence="1">The sequence shown here is derived from an EMBL/GenBank/DDBJ whole genome shotgun (WGS) entry which is preliminary data.</text>
</comment>
<dbReference type="RefSeq" id="WP_125814737.1">
    <property type="nucleotide sequence ID" value="NZ_JASITI010000019.1"/>
</dbReference>
<dbReference type="EMBL" id="JASITI010000019">
    <property type="protein sequence ID" value="MDK9497430.1"/>
    <property type="molecule type" value="Genomic_DNA"/>
</dbReference>
<dbReference type="PANTHER" id="PTHR38436">
    <property type="entry name" value="POLYKETIDE CYCLASE SNOAL-LIKE DOMAIN"/>
    <property type="match status" value="1"/>
</dbReference>
<keyword evidence="2" id="KW-1185">Reference proteome</keyword>
<name>A0ABT7GX05_9ACTN</name>
<dbReference type="Gene3D" id="3.10.450.50">
    <property type="match status" value="1"/>
</dbReference>
<dbReference type="Proteomes" id="UP001223390">
    <property type="component" value="Unassembled WGS sequence"/>
</dbReference>
<evidence type="ECO:0000313" key="2">
    <source>
        <dbReference type="Proteomes" id="UP001223390"/>
    </source>
</evidence>
<sequence length="137" mass="15565">MSVTTTTHPAVEDFLAMVNTRDADRVDTHCTFEHIDHNPVVPNGREANRLFWKNVFAAFPDITATVKDLLVSGDRVAGRFEYEGTHMGEFLGIPATYRKVQIRSIDIWRLEDGLFAEHWDQTNLTEVLQELRAAAHA</sequence>
<reference evidence="1 2" key="1">
    <citation type="submission" date="2023-05" db="EMBL/GenBank/DDBJ databases">
        <title>Sequencing and Assembly of Streptomyces sp. NP73.</title>
        <authorList>
            <person name="Konwar A.N."/>
            <person name="Saikia K."/>
            <person name="Thakur D."/>
        </authorList>
    </citation>
    <scope>NUCLEOTIDE SEQUENCE [LARGE SCALE GENOMIC DNA]</scope>
    <source>
        <strain evidence="1 2">NP73</strain>
    </source>
</reference>
<accession>A0ABT7GX05</accession>
<dbReference type="InterPro" id="IPR032710">
    <property type="entry name" value="NTF2-like_dom_sf"/>
</dbReference>